<dbReference type="EMBL" id="CM042051">
    <property type="protein sequence ID" value="KAI3729406.1"/>
    <property type="molecule type" value="Genomic_DNA"/>
</dbReference>
<gene>
    <name evidence="1" type="ORF">L6452_18063</name>
</gene>
<protein>
    <submittedName>
        <fullName evidence="1">Uncharacterized protein</fullName>
    </submittedName>
</protein>
<evidence type="ECO:0000313" key="2">
    <source>
        <dbReference type="Proteomes" id="UP001055879"/>
    </source>
</evidence>
<reference evidence="2" key="1">
    <citation type="journal article" date="2022" name="Mol. Ecol. Resour.">
        <title>The genomes of chicory, endive, great burdock and yacon provide insights into Asteraceae palaeo-polyploidization history and plant inulin production.</title>
        <authorList>
            <person name="Fan W."/>
            <person name="Wang S."/>
            <person name="Wang H."/>
            <person name="Wang A."/>
            <person name="Jiang F."/>
            <person name="Liu H."/>
            <person name="Zhao H."/>
            <person name="Xu D."/>
            <person name="Zhang Y."/>
        </authorList>
    </citation>
    <scope>NUCLEOTIDE SEQUENCE [LARGE SCALE GENOMIC DNA]</scope>
    <source>
        <strain evidence="2">cv. Niubang</strain>
    </source>
</reference>
<accession>A0ACB9C513</accession>
<name>A0ACB9C513_ARCLA</name>
<organism evidence="1 2">
    <name type="scientific">Arctium lappa</name>
    <name type="common">Greater burdock</name>
    <name type="synonym">Lappa major</name>
    <dbReference type="NCBI Taxonomy" id="4217"/>
    <lineage>
        <taxon>Eukaryota</taxon>
        <taxon>Viridiplantae</taxon>
        <taxon>Streptophyta</taxon>
        <taxon>Embryophyta</taxon>
        <taxon>Tracheophyta</taxon>
        <taxon>Spermatophyta</taxon>
        <taxon>Magnoliopsida</taxon>
        <taxon>eudicotyledons</taxon>
        <taxon>Gunneridae</taxon>
        <taxon>Pentapetalae</taxon>
        <taxon>asterids</taxon>
        <taxon>campanulids</taxon>
        <taxon>Asterales</taxon>
        <taxon>Asteraceae</taxon>
        <taxon>Carduoideae</taxon>
        <taxon>Cardueae</taxon>
        <taxon>Arctiinae</taxon>
        <taxon>Arctium</taxon>
    </lineage>
</organism>
<keyword evidence="2" id="KW-1185">Reference proteome</keyword>
<sequence>MPLFQHLLNQHQSHALLASMGLILFYWCRCKDPGYVKTTRHDSQNMKDDRFAHEFKALLAVVITTDAGAKEYEDGKTVLSSWSTAKRLLEDDTDKTKCREKTGNRCGDDMWRSCNEGGRRQWIKSYRKSIEILEQLILGNTFQDLGESMIAFLWIAL</sequence>
<proteinExistence type="predicted"/>
<evidence type="ECO:0000313" key="1">
    <source>
        <dbReference type="EMBL" id="KAI3729406.1"/>
    </source>
</evidence>
<dbReference type="Proteomes" id="UP001055879">
    <property type="component" value="Linkage Group LG05"/>
</dbReference>
<comment type="caution">
    <text evidence="1">The sequence shown here is derived from an EMBL/GenBank/DDBJ whole genome shotgun (WGS) entry which is preliminary data.</text>
</comment>
<reference evidence="1 2" key="2">
    <citation type="journal article" date="2022" name="Mol. Ecol. Resour.">
        <title>The genomes of chicory, endive, great burdock and yacon provide insights into Asteraceae paleo-polyploidization history and plant inulin production.</title>
        <authorList>
            <person name="Fan W."/>
            <person name="Wang S."/>
            <person name="Wang H."/>
            <person name="Wang A."/>
            <person name="Jiang F."/>
            <person name="Liu H."/>
            <person name="Zhao H."/>
            <person name="Xu D."/>
            <person name="Zhang Y."/>
        </authorList>
    </citation>
    <scope>NUCLEOTIDE SEQUENCE [LARGE SCALE GENOMIC DNA]</scope>
    <source>
        <strain evidence="2">cv. Niubang</strain>
    </source>
</reference>